<keyword evidence="2" id="KW-0732">Signal</keyword>
<evidence type="ECO:0000313" key="3">
    <source>
        <dbReference type="EMBL" id="ENZ77094.1"/>
    </source>
</evidence>
<dbReference type="EMBL" id="APMQ01000007">
    <property type="protein sequence ID" value="ENZ77094.1"/>
    <property type="molecule type" value="Genomic_DNA"/>
</dbReference>
<feature type="region of interest" description="Disordered" evidence="1">
    <location>
        <begin position="21"/>
        <end position="54"/>
    </location>
</feature>
<organism evidence="3 4">
    <name type="scientific">Ralstonia pickettii OR214</name>
    <dbReference type="NCBI Taxonomy" id="1264675"/>
    <lineage>
        <taxon>Bacteria</taxon>
        <taxon>Pseudomonadati</taxon>
        <taxon>Pseudomonadota</taxon>
        <taxon>Betaproteobacteria</taxon>
        <taxon>Burkholderiales</taxon>
        <taxon>Burkholderiaceae</taxon>
        <taxon>Ralstonia</taxon>
    </lineage>
</organism>
<feature type="compositionally biased region" description="Basic and acidic residues" evidence="1">
    <location>
        <begin position="28"/>
        <end position="54"/>
    </location>
</feature>
<feature type="chain" id="PRO_5004340274" evidence="2">
    <location>
        <begin position="22"/>
        <end position="90"/>
    </location>
</feature>
<gene>
    <name evidence="3" type="ORF">OR214_02718</name>
</gene>
<reference evidence="3 4" key="1">
    <citation type="journal article" date="2013" name="Genome Announc.">
        <title>Draft Genome Sequence for Ralstonia sp. Strain OR214, a Bacterium with Potential for Bioremediation.</title>
        <authorList>
            <person name="Utturkar S.M."/>
            <person name="Bollmann A."/>
            <person name="Brzoska R.M."/>
            <person name="Klingeman D.M."/>
            <person name="Epstein S.E."/>
            <person name="Palumbo A.V."/>
            <person name="Brown S.D."/>
        </authorList>
    </citation>
    <scope>NUCLEOTIDE SEQUENCE [LARGE SCALE GENOMIC DNA]</scope>
    <source>
        <strain evidence="3 4">OR214</strain>
    </source>
</reference>
<protein>
    <submittedName>
        <fullName evidence="3">Uncharacterized protein</fullName>
    </submittedName>
</protein>
<dbReference type="Proteomes" id="UP000013280">
    <property type="component" value="Unassembled WGS sequence"/>
</dbReference>
<name>R0E4P1_RALPI</name>
<evidence type="ECO:0000256" key="2">
    <source>
        <dbReference type="SAM" id="SignalP"/>
    </source>
</evidence>
<evidence type="ECO:0000256" key="1">
    <source>
        <dbReference type="SAM" id="MobiDB-lite"/>
    </source>
</evidence>
<comment type="caution">
    <text evidence="3">The sequence shown here is derived from an EMBL/GenBank/DDBJ whole genome shotgun (WGS) entry which is preliminary data.</text>
</comment>
<dbReference type="AlphaFoldDB" id="R0E4P1"/>
<feature type="signal peptide" evidence="2">
    <location>
        <begin position="1"/>
        <end position="21"/>
    </location>
</feature>
<accession>R0E4P1</accession>
<sequence precursor="true">MKTKHTLLAGLFAVAGTAALAQPMPPTHPEDHGHERAERMERERHMERRDEHRDLRAEHRNIRRDREALKLREHEARECAHEVHEDMEHR</sequence>
<proteinExistence type="predicted"/>
<evidence type="ECO:0000313" key="4">
    <source>
        <dbReference type="Proteomes" id="UP000013280"/>
    </source>
</evidence>